<dbReference type="GeneID" id="81354745"/>
<keyword evidence="3" id="KW-1185">Reference proteome</keyword>
<evidence type="ECO:0000256" key="1">
    <source>
        <dbReference type="SAM" id="MobiDB-lite"/>
    </source>
</evidence>
<accession>A0A9W9FM64</accession>
<evidence type="ECO:0000313" key="2">
    <source>
        <dbReference type="EMBL" id="KAJ5102743.1"/>
    </source>
</evidence>
<dbReference type="EMBL" id="JAPQKI010000004">
    <property type="protein sequence ID" value="KAJ5102743.1"/>
    <property type="molecule type" value="Genomic_DNA"/>
</dbReference>
<feature type="compositionally biased region" description="Low complexity" evidence="1">
    <location>
        <begin position="71"/>
        <end position="85"/>
    </location>
</feature>
<evidence type="ECO:0000313" key="3">
    <source>
        <dbReference type="Proteomes" id="UP001149074"/>
    </source>
</evidence>
<dbReference type="AlphaFoldDB" id="A0A9W9FM64"/>
<sequence>MVADGATRPPKTGARVEPGEIRSTSSPSRAPSVATDTSRRVTPVKVRKRRQRVYTPATPGGKAESAADTVSNAPATPTPTKTSSARAQRMASTVKLVPSTSDTGSHMTESEAGSMAIMAEYMSNNNEDLWYLSGLRCWTNTQT</sequence>
<gene>
    <name evidence="2" type="ORF">N7532_003272</name>
</gene>
<organism evidence="2 3">
    <name type="scientific">Penicillium argentinense</name>
    <dbReference type="NCBI Taxonomy" id="1131581"/>
    <lineage>
        <taxon>Eukaryota</taxon>
        <taxon>Fungi</taxon>
        <taxon>Dikarya</taxon>
        <taxon>Ascomycota</taxon>
        <taxon>Pezizomycotina</taxon>
        <taxon>Eurotiomycetes</taxon>
        <taxon>Eurotiomycetidae</taxon>
        <taxon>Eurotiales</taxon>
        <taxon>Aspergillaceae</taxon>
        <taxon>Penicillium</taxon>
    </lineage>
</organism>
<name>A0A9W9FM64_9EURO</name>
<dbReference type="Proteomes" id="UP001149074">
    <property type="component" value="Unassembled WGS sequence"/>
</dbReference>
<comment type="caution">
    <text evidence="2">The sequence shown here is derived from an EMBL/GenBank/DDBJ whole genome shotgun (WGS) entry which is preliminary data.</text>
</comment>
<protein>
    <submittedName>
        <fullName evidence="2">Uncharacterized protein</fullName>
    </submittedName>
</protein>
<feature type="compositionally biased region" description="Polar residues" evidence="1">
    <location>
        <begin position="98"/>
        <end position="107"/>
    </location>
</feature>
<reference evidence="2" key="1">
    <citation type="submission" date="2022-11" db="EMBL/GenBank/DDBJ databases">
        <authorList>
            <person name="Petersen C."/>
        </authorList>
    </citation>
    <scope>NUCLEOTIDE SEQUENCE</scope>
    <source>
        <strain evidence="2">IBT 30761</strain>
    </source>
</reference>
<reference evidence="2" key="2">
    <citation type="journal article" date="2023" name="IMA Fungus">
        <title>Comparative genomic study of the Penicillium genus elucidates a diverse pangenome and 15 lateral gene transfer events.</title>
        <authorList>
            <person name="Petersen C."/>
            <person name="Sorensen T."/>
            <person name="Nielsen M.R."/>
            <person name="Sondergaard T.E."/>
            <person name="Sorensen J.L."/>
            <person name="Fitzpatrick D.A."/>
            <person name="Frisvad J.C."/>
            <person name="Nielsen K.L."/>
        </authorList>
    </citation>
    <scope>NUCLEOTIDE SEQUENCE</scope>
    <source>
        <strain evidence="2">IBT 30761</strain>
    </source>
</reference>
<feature type="region of interest" description="Disordered" evidence="1">
    <location>
        <begin position="1"/>
        <end position="108"/>
    </location>
</feature>
<dbReference type="RefSeq" id="XP_056476123.1">
    <property type="nucleotide sequence ID" value="XM_056615766.1"/>
</dbReference>
<proteinExistence type="predicted"/>